<keyword evidence="2" id="KW-0808">Transferase</keyword>
<dbReference type="EC" id="2.1.1.-" evidence="2"/>
<dbReference type="GO" id="GO:0008168">
    <property type="term" value="F:methyltransferase activity"/>
    <property type="evidence" value="ECO:0007669"/>
    <property type="project" value="UniProtKB-KW"/>
</dbReference>
<dbReference type="GO" id="GO:0032259">
    <property type="term" value="P:methylation"/>
    <property type="evidence" value="ECO:0007669"/>
    <property type="project" value="UniProtKB-KW"/>
</dbReference>
<reference evidence="3" key="1">
    <citation type="submission" date="2023-07" db="EMBL/GenBank/DDBJ databases">
        <title>30 novel species of actinomycetes from the DSMZ collection.</title>
        <authorList>
            <person name="Nouioui I."/>
        </authorList>
    </citation>
    <scope>NUCLEOTIDE SEQUENCE [LARGE SCALE GENOMIC DNA]</scope>
    <source>
        <strain evidence="3">DSM 44917</strain>
    </source>
</reference>
<dbReference type="EMBL" id="JAVREN010000018">
    <property type="protein sequence ID" value="MDT0308121.1"/>
    <property type="molecule type" value="Genomic_DNA"/>
</dbReference>
<accession>A0ABU2L968</accession>
<evidence type="ECO:0000259" key="1">
    <source>
        <dbReference type="Pfam" id="PF12147"/>
    </source>
</evidence>
<proteinExistence type="predicted"/>
<dbReference type="Gene3D" id="3.40.50.150">
    <property type="entry name" value="Vaccinia Virus protein VP39"/>
    <property type="match status" value="1"/>
</dbReference>
<keyword evidence="3" id="KW-1185">Reference proteome</keyword>
<dbReference type="SUPFAM" id="SSF53335">
    <property type="entry name" value="S-adenosyl-L-methionine-dependent methyltransferases"/>
    <property type="match status" value="1"/>
</dbReference>
<dbReference type="InterPro" id="IPR029063">
    <property type="entry name" value="SAM-dependent_MTases_sf"/>
</dbReference>
<gene>
    <name evidence="2" type="ORF">RM780_14280</name>
</gene>
<protein>
    <submittedName>
        <fullName evidence="2">Class I SAM-dependent methyltransferase family protein</fullName>
        <ecNumber evidence="2">2.1.1.-</ecNumber>
    </submittedName>
</protein>
<evidence type="ECO:0000313" key="3">
    <source>
        <dbReference type="Proteomes" id="UP001183388"/>
    </source>
</evidence>
<keyword evidence="2" id="KW-0489">Methyltransferase</keyword>
<dbReference type="Pfam" id="PF12147">
    <property type="entry name" value="Methyltransf_20"/>
    <property type="match status" value="1"/>
</dbReference>
<name>A0ABU2L968_9ACTN</name>
<dbReference type="InterPro" id="IPR022744">
    <property type="entry name" value="MeTrfase_dom_put"/>
</dbReference>
<sequence>MDTDWHAWHGDYDQPDSALARRLAVIRERIGEALDAAPPGPIRVISVCAGQGRDLLGALPGHPRRADVTARLVELDPRNAAAARRTARETGLDQVEVRLGDAALTWYYAGIAPAHLVLMCGIFGNLSHADLQRTIATCSQLCATGGTLIWTRHRRAPDMFPRVCQWLEDRGFERQWLSEPGAGFGVGTHRFTGTPEPLDPDRRMFTFH</sequence>
<organism evidence="2 3">
    <name type="scientific">Streptomyces boetiae</name>
    <dbReference type="NCBI Taxonomy" id="3075541"/>
    <lineage>
        <taxon>Bacteria</taxon>
        <taxon>Bacillati</taxon>
        <taxon>Actinomycetota</taxon>
        <taxon>Actinomycetes</taxon>
        <taxon>Kitasatosporales</taxon>
        <taxon>Streptomycetaceae</taxon>
        <taxon>Streptomyces</taxon>
    </lineage>
</organism>
<dbReference type="Proteomes" id="UP001183388">
    <property type="component" value="Unassembled WGS sequence"/>
</dbReference>
<dbReference type="RefSeq" id="WP_311631074.1">
    <property type="nucleotide sequence ID" value="NZ_JAVREN010000018.1"/>
</dbReference>
<evidence type="ECO:0000313" key="2">
    <source>
        <dbReference type="EMBL" id="MDT0308121.1"/>
    </source>
</evidence>
<feature type="domain" description="Methyltransferase" evidence="1">
    <location>
        <begin position="40"/>
        <end position="155"/>
    </location>
</feature>
<comment type="caution">
    <text evidence="2">The sequence shown here is derived from an EMBL/GenBank/DDBJ whole genome shotgun (WGS) entry which is preliminary data.</text>
</comment>